<evidence type="ECO:0000256" key="3">
    <source>
        <dbReference type="SAM" id="MobiDB-lite"/>
    </source>
</evidence>
<dbReference type="GO" id="GO:0000978">
    <property type="term" value="F:RNA polymerase II cis-regulatory region sequence-specific DNA binding"/>
    <property type="evidence" value="ECO:0007669"/>
    <property type="project" value="TreeGrafter"/>
</dbReference>
<dbReference type="InterPro" id="IPR000014">
    <property type="entry name" value="PAS"/>
</dbReference>
<name>A0A821ZDJ3_9BILA</name>
<evidence type="ECO:0000313" key="5">
    <source>
        <dbReference type="EMBL" id="CAF4977268.1"/>
    </source>
</evidence>
<keyword evidence="1" id="KW-0090">Biological rhythms</keyword>
<dbReference type="SUPFAM" id="SSF55785">
    <property type="entry name" value="PYP-like sensor domain (PAS domain)"/>
    <property type="match status" value="1"/>
</dbReference>
<dbReference type="EMBL" id="CAJOBR010027630">
    <property type="protein sequence ID" value="CAF4977268.1"/>
    <property type="molecule type" value="Genomic_DNA"/>
</dbReference>
<feature type="region of interest" description="Disordered" evidence="3">
    <location>
        <begin position="120"/>
        <end position="155"/>
    </location>
</feature>
<dbReference type="AlphaFoldDB" id="A0A821ZDJ3"/>
<dbReference type="Pfam" id="PF08447">
    <property type="entry name" value="PAS_3"/>
    <property type="match status" value="1"/>
</dbReference>
<dbReference type="PROSITE" id="PS50112">
    <property type="entry name" value="PAS"/>
    <property type="match status" value="1"/>
</dbReference>
<dbReference type="GO" id="GO:0032922">
    <property type="term" value="P:circadian regulation of gene expression"/>
    <property type="evidence" value="ECO:0007669"/>
    <property type="project" value="InterPro"/>
</dbReference>
<dbReference type="GO" id="GO:0000981">
    <property type="term" value="F:DNA-binding transcription factor activity, RNA polymerase II-specific"/>
    <property type="evidence" value="ECO:0007669"/>
    <property type="project" value="InterPro"/>
</dbReference>
<comment type="caution">
    <text evidence="5">The sequence shown here is derived from an EMBL/GenBank/DDBJ whole genome shotgun (WGS) entry which is preliminary data.</text>
</comment>
<feature type="domain" description="PAS" evidence="4">
    <location>
        <begin position="1"/>
        <end position="51"/>
    </location>
</feature>
<dbReference type="CDD" id="cd00130">
    <property type="entry name" value="PAS"/>
    <property type="match status" value="1"/>
</dbReference>
<gene>
    <name evidence="5" type="ORF">QYT958_LOCUS35812</name>
</gene>
<organism evidence="5 6">
    <name type="scientific">Rotaria socialis</name>
    <dbReference type="NCBI Taxonomy" id="392032"/>
    <lineage>
        <taxon>Eukaryota</taxon>
        <taxon>Metazoa</taxon>
        <taxon>Spiralia</taxon>
        <taxon>Gnathifera</taxon>
        <taxon>Rotifera</taxon>
        <taxon>Eurotatoria</taxon>
        <taxon>Bdelloidea</taxon>
        <taxon>Philodinida</taxon>
        <taxon>Philodinidae</taxon>
        <taxon>Rotaria</taxon>
    </lineage>
</organism>
<sequence length="155" mass="17366">MENLFSLMQSSARQYLGYSSFELIGRTFFDFVHPDDLSIIVRAHQLWKENGNGKSDPYRFLSKGQQWLFLQTHSQVQINSWNGKPESYICTTNIIQSSNDSLQNQLSFISTDALSNNSNIESVSVPSTTATTTVTSPTENPPEKNSSSESEITVC</sequence>
<keyword evidence="2" id="KW-0539">Nucleus</keyword>
<evidence type="ECO:0000313" key="6">
    <source>
        <dbReference type="Proteomes" id="UP000663848"/>
    </source>
</evidence>
<reference evidence="5" key="1">
    <citation type="submission" date="2021-02" db="EMBL/GenBank/DDBJ databases">
        <authorList>
            <person name="Nowell W R."/>
        </authorList>
    </citation>
    <scope>NUCLEOTIDE SEQUENCE</scope>
</reference>
<dbReference type="Proteomes" id="UP000663848">
    <property type="component" value="Unassembled WGS sequence"/>
</dbReference>
<feature type="non-terminal residue" evidence="5">
    <location>
        <position position="1"/>
    </location>
</feature>
<proteinExistence type="predicted"/>
<feature type="compositionally biased region" description="Low complexity" evidence="3">
    <location>
        <begin position="121"/>
        <end position="155"/>
    </location>
</feature>
<dbReference type="InterPro" id="IPR047230">
    <property type="entry name" value="CLOCK-like"/>
</dbReference>
<evidence type="ECO:0000259" key="4">
    <source>
        <dbReference type="PROSITE" id="PS50112"/>
    </source>
</evidence>
<dbReference type="PANTHER" id="PTHR46055:SF3">
    <property type="entry name" value="CIRCADIAN LOCOMOTER OUTPUT CYCLES PROTEIN KAPUT"/>
    <property type="match status" value="1"/>
</dbReference>
<dbReference type="PANTHER" id="PTHR46055">
    <property type="entry name" value="CIRCADIAN LOCOMOTER OUTPUT CYCLES PROTEIN KAPUT"/>
    <property type="match status" value="1"/>
</dbReference>
<evidence type="ECO:0000256" key="2">
    <source>
        <dbReference type="ARBA" id="ARBA00023242"/>
    </source>
</evidence>
<accession>A0A821ZDJ3</accession>
<dbReference type="GO" id="GO:1990513">
    <property type="term" value="C:CLOCK-BMAL transcription complex"/>
    <property type="evidence" value="ECO:0007669"/>
    <property type="project" value="TreeGrafter"/>
</dbReference>
<protein>
    <recommendedName>
        <fullName evidence="4">PAS domain-containing protein</fullName>
    </recommendedName>
</protein>
<dbReference type="Gene3D" id="3.30.450.20">
    <property type="entry name" value="PAS domain"/>
    <property type="match status" value="1"/>
</dbReference>
<dbReference type="InterPro" id="IPR013655">
    <property type="entry name" value="PAS_fold_3"/>
</dbReference>
<evidence type="ECO:0000256" key="1">
    <source>
        <dbReference type="ARBA" id="ARBA00023108"/>
    </source>
</evidence>
<dbReference type="InterPro" id="IPR035965">
    <property type="entry name" value="PAS-like_dom_sf"/>
</dbReference>